<protein>
    <submittedName>
        <fullName evidence="1">Uncharacterized protein</fullName>
    </submittedName>
</protein>
<dbReference type="Gramene" id="KZN04951">
    <property type="protein sequence ID" value="KZN04951"/>
    <property type="gene ID" value="DCAR_005788"/>
</dbReference>
<dbReference type="PANTHER" id="PTHR33509:SF5">
    <property type="entry name" value="PROTEIN SENESCENCE-ASSOCIATED GENE 21, MITOCHONDRIAL"/>
    <property type="match status" value="1"/>
</dbReference>
<sequence>MAPASLCNVKLISAFVVEQVCVASKRGYALTSGSVMRSGGAMMSKKSGEEVAQVNRSWGPDPVTGYYRPEGVPSQVDAAEMRDVLLKQKARRN</sequence>
<accession>A0A166D971</accession>
<dbReference type="GO" id="GO:0006950">
    <property type="term" value="P:response to stress"/>
    <property type="evidence" value="ECO:0007669"/>
    <property type="project" value="TreeGrafter"/>
</dbReference>
<dbReference type="EMBL" id="CP093344">
    <property type="protein sequence ID" value="WOG87293.1"/>
    <property type="molecule type" value="Genomic_DNA"/>
</dbReference>
<dbReference type="Proteomes" id="UP000077755">
    <property type="component" value="Chromosome 2"/>
</dbReference>
<reference evidence="1" key="2">
    <citation type="submission" date="2022-03" db="EMBL/GenBank/DDBJ databases">
        <title>Draft title - Genomic analysis of global carrot germplasm unveils the trajectory of domestication and the origin of high carotenoid orange carrot.</title>
        <authorList>
            <person name="Iorizzo M."/>
            <person name="Ellison S."/>
            <person name="Senalik D."/>
            <person name="Macko-Podgorni A."/>
            <person name="Grzebelus D."/>
            <person name="Bostan H."/>
            <person name="Rolling W."/>
            <person name="Curaba J."/>
            <person name="Simon P."/>
        </authorList>
    </citation>
    <scope>NUCLEOTIDE SEQUENCE</scope>
    <source>
        <tissue evidence="1">Leaf</tissue>
    </source>
</reference>
<dbReference type="OrthoDB" id="1693956at2759"/>
<dbReference type="GO" id="GO:0005739">
    <property type="term" value="C:mitochondrion"/>
    <property type="evidence" value="ECO:0007669"/>
    <property type="project" value="TreeGrafter"/>
</dbReference>
<evidence type="ECO:0000313" key="1">
    <source>
        <dbReference type="EMBL" id="WOG87293.1"/>
    </source>
</evidence>
<dbReference type="AlphaFoldDB" id="A0A166D971"/>
<evidence type="ECO:0000313" key="2">
    <source>
        <dbReference type="Proteomes" id="UP000077755"/>
    </source>
</evidence>
<organism evidence="1 2">
    <name type="scientific">Daucus carota subsp. sativus</name>
    <name type="common">Carrot</name>
    <dbReference type="NCBI Taxonomy" id="79200"/>
    <lineage>
        <taxon>Eukaryota</taxon>
        <taxon>Viridiplantae</taxon>
        <taxon>Streptophyta</taxon>
        <taxon>Embryophyta</taxon>
        <taxon>Tracheophyta</taxon>
        <taxon>Spermatophyta</taxon>
        <taxon>Magnoliopsida</taxon>
        <taxon>eudicotyledons</taxon>
        <taxon>Gunneridae</taxon>
        <taxon>Pentapetalae</taxon>
        <taxon>asterids</taxon>
        <taxon>campanulids</taxon>
        <taxon>Apiales</taxon>
        <taxon>Apiaceae</taxon>
        <taxon>Apioideae</taxon>
        <taxon>Scandiceae</taxon>
        <taxon>Daucinae</taxon>
        <taxon>Daucus</taxon>
        <taxon>Daucus sect. Daucus</taxon>
    </lineage>
</organism>
<dbReference type="Pfam" id="PF03242">
    <property type="entry name" value="LEA_3a"/>
    <property type="match status" value="1"/>
</dbReference>
<proteinExistence type="predicted"/>
<dbReference type="PANTHER" id="PTHR33509">
    <property type="entry name" value="LATE EMBRYOGENIS ABUNDANT PROTEIN 2-RELATED"/>
    <property type="match status" value="1"/>
</dbReference>
<reference evidence="1" key="1">
    <citation type="journal article" date="2016" name="Nat. Genet.">
        <title>A high-quality carrot genome assembly provides new insights into carotenoid accumulation and asterid genome evolution.</title>
        <authorList>
            <person name="Iorizzo M."/>
            <person name="Ellison S."/>
            <person name="Senalik D."/>
            <person name="Zeng P."/>
            <person name="Satapoomin P."/>
            <person name="Huang J."/>
            <person name="Bowman M."/>
            <person name="Iovene M."/>
            <person name="Sanseverino W."/>
            <person name="Cavagnaro P."/>
            <person name="Yildiz M."/>
            <person name="Macko-Podgorni A."/>
            <person name="Moranska E."/>
            <person name="Grzebelus E."/>
            <person name="Grzebelus D."/>
            <person name="Ashrafi H."/>
            <person name="Zheng Z."/>
            <person name="Cheng S."/>
            <person name="Spooner D."/>
            <person name="Van Deynze A."/>
            <person name="Simon P."/>
        </authorList>
    </citation>
    <scope>NUCLEOTIDE SEQUENCE</scope>
    <source>
        <tissue evidence="1">Leaf</tissue>
    </source>
</reference>
<name>A0A166D971_DAUCS</name>
<keyword evidence="2" id="KW-1185">Reference proteome</keyword>
<gene>
    <name evidence="1" type="ORF">DCAR_0206516</name>
</gene>
<dbReference type="InterPro" id="IPR004926">
    <property type="entry name" value="LEA_3a"/>
</dbReference>